<feature type="region of interest" description="Disordered" evidence="7">
    <location>
        <begin position="519"/>
        <end position="548"/>
    </location>
</feature>
<gene>
    <name evidence="9" type="primary">Zc3h10</name>
    <name evidence="9" type="ORF">T02_6994</name>
</gene>
<feature type="domain" description="C3H1-type" evidence="8">
    <location>
        <begin position="486"/>
        <end position="512"/>
    </location>
</feature>
<feature type="domain" description="C3H1-type" evidence="8">
    <location>
        <begin position="392"/>
        <end position="419"/>
    </location>
</feature>
<dbReference type="PANTHER" id="PTHR12675:SF6">
    <property type="entry name" value="ZINC FINGER CCCH DOMAIN-CONTAINING PROTEIN 10"/>
    <property type="match status" value="1"/>
</dbReference>
<dbReference type="InterPro" id="IPR036855">
    <property type="entry name" value="Znf_CCCH_sf"/>
</dbReference>
<dbReference type="EMBL" id="JYDW01000121">
    <property type="protein sequence ID" value="KRZ55167.1"/>
    <property type="molecule type" value="Genomic_DNA"/>
</dbReference>
<evidence type="ECO:0000256" key="4">
    <source>
        <dbReference type="ARBA" id="ARBA00022833"/>
    </source>
</evidence>
<dbReference type="Gene3D" id="3.30.1370.210">
    <property type="match status" value="1"/>
</dbReference>
<feature type="region of interest" description="Disordered" evidence="7">
    <location>
        <begin position="1"/>
        <end position="43"/>
    </location>
</feature>
<keyword evidence="3 5" id="KW-0863">Zinc-finger</keyword>
<dbReference type="Proteomes" id="UP000054721">
    <property type="component" value="Unassembled WGS sequence"/>
</dbReference>
<evidence type="ECO:0000313" key="10">
    <source>
        <dbReference type="Proteomes" id="UP000054721"/>
    </source>
</evidence>
<sequence length="989" mass="109228">MTGGVPLISKPGVDPPVATMSDWQSLSPPGDLYRPDVKGQHRESVEVMQPTAVLEGDVVVEESGGQEQAAASEIGALSEEPQKKRKKNTERRKEKLLAVVLLLLLVMARVKRRRQFPVRLSASSLMLEPVPNTTFDVLYGTGICRSRRCLGSFGYRFARWLYVHRGLYPFKKGKMARCGWVGGRGGSFFIINGQDGFRQVLIHRAAFDPLSRGGSFVTPTELLTHSSLGDDGPVTTGGFLRAVISSCCSAPFLPSSHSPGNTVAFTRQGNIINFKMEIQLKRMFFVISDDFDVQFFRACYWILFSMMASEGDYFHGSYDSNEKFNEERANAVGDAAGASAAAAALSHDEGNSHPDAAAAAAAASPPPPSTASASSSLSSSAAASAAAAGVSESRQDICRDFLNNVCFRGSRCKFYHPESETNRIETVKQNEKINYCKDYQNGRCTRNACRYVHCSRRDMETYERHGRMTEALARAIVSATGQDVVNGRPICKENLSGHCSRGTRCRFWHIIPKCERDARDPYDYPPRESRSYGAQSADPPAHNARAPYDHRYDFGAKRARYNDPADSAPVAPNSAPPPPALSIPGVHSAPTGVYARPLSPNSCAALVDENISLRKRLDSLKLSLVELMEQNDQLLAENGRLRAKLTAMVKDPSSAGAGLMALNAMQPAPMLNNAVSGSAGNNLPPPPSIGDRWSMRLHTMQNCFFATIRASTRHEHFYRFKQLYFQVLSYLLLRFVACMEAVYIKFISMELETDLAKYTFKGRYSLKLGKSLIKDGHANDFHTIRYDFKPASMGNTGDSIVELSEQNGVVITFPKLNVEREVCDATIFKGGKRHYQKEYLLIFDHKNETFTLEQLTYDIQVKKTRDEISSEVLESIQHMRNRLQGISEQTPPTTPENFQMDQLLSNSDEYMSASSDSSVGKDDSDVEDEDNADIAESLEAALNAQPNDSDSESSSPAKSPNVYNSVHAKNNGFNQLQEDLLLSESSDDD</sequence>
<organism evidence="9 10">
    <name type="scientific">Trichinella nativa</name>
    <dbReference type="NCBI Taxonomy" id="6335"/>
    <lineage>
        <taxon>Eukaryota</taxon>
        <taxon>Metazoa</taxon>
        <taxon>Ecdysozoa</taxon>
        <taxon>Nematoda</taxon>
        <taxon>Enoplea</taxon>
        <taxon>Dorylaimia</taxon>
        <taxon>Trichinellida</taxon>
        <taxon>Trichinellidae</taxon>
        <taxon>Trichinella</taxon>
    </lineage>
</organism>
<evidence type="ECO:0000256" key="7">
    <source>
        <dbReference type="SAM" id="MobiDB-lite"/>
    </source>
</evidence>
<feature type="region of interest" description="Disordered" evidence="7">
    <location>
        <begin position="348"/>
        <end position="375"/>
    </location>
</feature>
<dbReference type="InterPro" id="IPR019194">
    <property type="entry name" value="Tscrpt_elong_fac_Eaf_N"/>
</dbReference>
<evidence type="ECO:0000313" key="9">
    <source>
        <dbReference type="EMBL" id="KRZ55167.1"/>
    </source>
</evidence>
<evidence type="ECO:0000256" key="1">
    <source>
        <dbReference type="ARBA" id="ARBA00022723"/>
    </source>
</evidence>
<feature type="region of interest" description="Disordered" evidence="7">
    <location>
        <begin position="909"/>
        <end position="971"/>
    </location>
</feature>
<feature type="zinc finger region" description="C3H1-type" evidence="5">
    <location>
        <begin position="486"/>
        <end position="512"/>
    </location>
</feature>
<feature type="zinc finger region" description="C3H1-type" evidence="5">
    <location>
        <begin position="392"/>
        <end position="419"/>
    </location>
</feature>
<feature type="compositionally biased region" description="Acidic residues" evidence="7">
    <location>
        <begin position="924"/>
        <end position="933"/>
    </location>
</feature>
<keyword evidence="6" id="KW-0175">Coiled coil</keyword>
<keyword evidence="1 5" id="KW-0479">Metal-binding</keyword>
<dbReference type="InterPro" id="IPR000571">
    <property type="entry name" value="Znf_CCCH"/>
</dbReference>
<proteinExistence type="predicted"/>
<feature type="compositionally biased region" description="Basic and acidic residues" evidence="7">
    <location>
        <begin position="519"/>
        <end position="530"/>
    </location>
</feature>
<feature type="region of interest" description="Disordered" evidence="7">
    <location>
        <begin position="70"/>
        <end position="89"/>
    </location>
</feature>
<dbReference type="PROSITE" id="PS50103">
    <property type="entry name" value="ZF_C3H1"/>
    <property type="match status" value="3"/>
</dbReference>
<dbReference type="GO" id="GO:0003723">
    <property type="term" value="F:RNA binding"/>
    <property type="evidence" value="ECO:0007669"/>
    <property type="project" value="TreeGrafter"/>
</dbReference>
<dbReference type="GO" id="GO:0008270">
    <property type="term" value="F:zinc ion binding"/>
    <property type="evidence" value="ECO:0007669"/>
    <property type="project" value="UniProtKB-KW"/>
</dbReference>
<keyword evidence="10" id="KW-1185">Reference proteome</keyword>
<dbReference type="SUPFAM" id="SSF90229">
    <property type="entry name" value="CCCH zinc finger"/>
    <property type="match status" value="1"/>
</dbReference>
<evidence type="ECO:0000256" key="3">
    <source>
        <dbReference type="ARBA" id="ARBA00022771"/>
    </source>
</evidence>
<evidence type="ECO:0000256" key="6">
    <source>
        <dbReference type="SAM" id="Coils"/>
    </source>
</evidence>
<evidence type="ECO:0000259" key="8">
    <source>
        <dbReference type="PROSITE" id="PS50103"/>
    </source>
</evidence>
<reference evidence="9 10" key="1">
    <citation type="submission" date="2015-05" db="EMBL/GenBank/DDBJ databases">
        <title>Evolution of Trichinella species and genotypes.</title>
        <authorList>
            <person name="Korhonen P.K."/>
            <person name="Edoardo P."/>
            <person name="Giuseppe L.R."/>
            <person name="Gasser R.B."/>
        </authorList>
    </citation>
    <scope>NUCLEOTIDE SEQUENCE [LARGE SCALE GENOMIC DNA]</scope>
    <source>
        <strain evidence="9">ISS10</strain>
    </source>
</reference>
<dbReference type="OrthoDB" id="250836at2759"/>
<accession>A0A0V1L6M6</accession>
<dbReference type="SMART" id="SM00356">
    <property type="entry name" value="ZnF_C3H1"/>
    <property type="match status" value="3"/>
</dbReference>
<feature type="region of interest" description="Disordered" evidence="7">
    <location>
        <begin position="560"/>
        <end position="580"/>
    </location>
</feature>
<feature type="domain" description="C3H1-type" evidence="8">
    <location>
        <begin position="430"/>
        <end position="456"/>
    </location>
</feature>
<keyword evidence="4 5" id="KW-0862">Zinc</keyword>
<dbReference type="Pfam" id="PF09816">
    <property type="entry name" value="EAF"/>
    <property type="match status" value="1"/>
</dbReference>
<dbReference type="PANTHER" id="PTHR12675">
    <property type="entry name" value="MUSCLEBLIND-LIKE PROTEIN"/>
    <property type="match status" value="1"/>
</dbReference>
<dbReference type="GO" id="GO:0043484">
    <property type="term" value="P:regulation of RNA splicing"/>
    <property type="evidence" value="ECO:0007669"/>
    <property type="project" value="TreeGrafter"/>
</dbReference>
<evidence type="ECO:0000256" key="5">
    <source>
        <dbReference type="PROSITE-ProRule" id="PRU00723"/>
    </source>
</evidence>
<dbReference type="AlphaFoldDB" id="A0A0V1L6M6"/>
<comment type="caution">
    <text evidence="9">The sequence shown here is derived from an EMBL/GenBank/DDBJ whole genome shotgun (WGS) entry which is preliminary data.</text>
</comment>
<name>A0A0V1L6M6_9BILA</name>
<feature type="zinc finger region" description="C3H1-type" evidence="5">
    <location>
        <begin position="430"/>
        <end position="456"/>
    </location>
</feature>
<protein>
    <submittedName>
        <fullName evidence="9">Zinc finger CCCH domain-containing protein 10</fullName>
    </submittedName>
</protein>
<dbReference type="Pfam" id="PF14608">
    <property type="entry name" value="zf-CCCH_2"/>
    <property type="match status" value="3"/>
</dbReference>
<feature type="coiled-coil region" evidence="6">
    <location>
        <begin position="610"/>
        <end position="644"/>
    </location>
</feature>
<feature type="compositionally biased region" description="Low complexity" evidence="7">
    <location>
        <begin position="909"/>
        <end position="918"/>
    </location>
</feature>
<keyword evidence="2" id="KW-0677">Repeat</keyword>
<evidence type="ECO:0000256" key="2">
    <source>
        <dbReference type="ARBA" id="ARBA00022737"/>
    </source>
</evidence>
<feature type="compositionally biased region" description="Polar residues" evidence="7">
    <location>
        <begin position="956"/>
        <end position="971"/>
    </location>
</feature>
<feature type="compositionally biased region" description="Low complexity" evidence="7">
    <location>
        <begin position="564"/>
        <end position="573"/>
    </location>
</feature>
<feature type="compositionally biased region" description="Basic and acidic residues" evidence="7">
    <location>
        <begin position="33"/>
        <end position="43"/>
    </location>
</feature>